<accession>A0A0L0NL67</accession>
<evidence type="ECO:0000313" key="2">
    <source>
        <dbReference type="EMBL" id="KND94872.1"/>
    </source>
</evidence>
<feature type="region of interest" description="Disordered" evidence="1">
    <location>
        <begin position="1"/>
        <end position="50"/>
    </location>
</feature>
<proteinExistence type="predicted"/>
<evidence type="ECO:0000313" key="3">
    <source>
        <dbReference type="Proteomes" id="UP000036947"/>
    </source>
</evidence>
<comment type="caution">
    <text evidence="2">The sequence shown here is derived from an EMBL/GenBank/DDBJ whole genome shotgun (WGS) entry which is preliminary data.</text>
</comment>
<dbReference type="Proteomes" id="UP000036947">
    <property type="component" value="Unassembled WGS sequence"/>
</dbReference>
<organism evidence="2 3">
    <name type="scientific">Tolypocladium ophioglossoides (strain CBS 100239)</name>
    <name type="common">Snaketongue truffleclub</name>
    <name type="synonym">Elaphocordyceps ophioglossoides</name>
    <dbReference type="NCBI Taxonomy" id="1163406"/>
    <lineage>
        <taxon>Eukaryota</taxon>
        <taxon>Fungi</taxon>
        <taxon>Dikarya</taxon>
        <taxon>Ascomycota</taxon>
        <taxon>Pezizomycotina</taxon>
        <taxon>Sordariomycetes</taxon>
        <taxon>Hypocreomycetidae</taxon>
        <taxon>Hypocreales</taxon>
        <taxon>Ophiocordycipitaceae</taxon>
        <taxon>Tolypocladium</taxon>
    </lineage>
</organism>
<dbReference type="AlphaFoldDB" id="A0A0L0NL67"/>
<name>A0A0L0NL67_TOLOC</name>
<evidence type="ECO:0000256" key="1">
    <source>
        <dbReference type="SAM" id="MobiDB-lite"/>
    </source>
</evidence>
<keyword evidence="3" id="KW-1185">Reference proteome</keyword>
<gene>
    <name evidence="2" type="ORF">TOPH_00536</name>
</gene>
<sequence length="109" mass="11715">MKSSADHVGQDTVQERAWCPSPGDQPTAAGPPHASHASGLPQRTDSSYGLHTRTLDSVPTAAQARWRAHRCDVLYGVITDYVLVLRTQNVPLVSSSEAGLTPVQPTTPW</sequence>
<reference evidence="2 3" key="1">
    <citation type="journal article" date="2015" name="BMC Genomics">
        <title>The genome of the truffle-parasite Tolypocladium ophioglossoides and the evolution of antifungal peptaibiotics.</title>
        <authorList>
            <person name="Quandt C.A."/>
            <person name="Bushley K.E."/>
            <person name="Spatafora J.W."/>
        </authorList>
    </citation>
    <scope>NUCLEOTIDE SEQUENCE [LARGE SCALE GENOMIC DNA]</scope>
    <source>
        <strain evidence="2 3">CBS 100239</strain>
    </source>
</reference>
<dbReference type="EMBL" id="LFRF01000001">
    <property type="protein sequence ID" value="KND94872.1"/>
    <property type="molecule type" value="Genomic_DNA"/>
</dbReference>
<protein>
    <submittedName>
        <fullName evidence="2">Uncharacterized protein</fullName>
    </submittedName>
</protein>